<keyword evidence="4" id="KW-0677">Repeat</keyword>
<proteinExistence type="predicted"/>
<evidence type="ECO:0000256" key="2">
    <source>
        <dbReference type="ARBA" id="ARBA00022490"/>
    </source>
</evidence>
<dbReference type="OrthoDB" id="10265988at2759"/>
<dbReference type="SUPFAM" id="SSF48371">
    <property type="entry name" value="ARM repeat"/>
    <property type="match status" value="1"/>
</dbReference>
<dbReference type="OMA" id="DKCIYYW"/>
<dbReference type="GO" id="GO:0005737">
    <property type="term" value="C:cytoplasm"/>
    <property type="evidence" value="ECO:0007669"/>
    <property type="project" value="UniProtKB-SubCell"/>
</dbReference>
<dbReference type="PROSITE" id="PS51394">
    <property type="entry name" value="PFU"/>
    <property type="match status" value="1"/>
</dbReference>
<dbReference type="AlphaFoldDB" id="L8GVQ6"/>
<dbReference type="GO" id="GO:0005634">
    <property type="term" value="C:nucleus"/>
    <property type="evidence" value="ECO:0007669"/>
    <property type="project" value="TreeGrafter"/>
</dbReference>
<evidence type="ECO:0000313" key="9">
    <source>
        <dbReference type="EMBL" id="ELR16146.1"/>
    </source>
</evidence>
<dbReference type="CDD" id="cd00200">
    <property type="entry name" value="WD40"/>
    <property type="match status" value="1"/>
</dbReference>
<protein>
    <submittedName>
        <fullName evidence="9">PUL domain containing protein</fullName>
    </submittedName>
</protein>
<feature type="domain" description="PFU" evidence="7">
    <location>
        <begin position="336"/>
        <end position="431"/>
    </location>
</feature>
<dbReference type="InterPro" id="IPR020472">
    <property type="entry name" value="WD40_PAC1"/>
</dbReference>
<dbReference type="PROSITE" id="PS51396">
    <property type="entry name" value="PUL"/>
    <property type="match status" value="1"/>
</dbReference>
<feature type="repeat" description="WD" evidence="5">
    <location>
        <begin position="192"/>
        <end position="223"/>
    </location>
</feature>
<dbReference type="PANTHER" id="PTHR19849">
    <property type="entry name" value="PHOSPHOLIPASE A-2-ACTIVATING PROTEIN"/>
    <property type="match status" value="1"/>
</dbReference>
<dbReference type="InterPro" id="IPR013535">
    <property type="entry name" value="PUL_dom"/>
</dbReference>
<dbReference type="InterPro" id="IPR036322">
    <property type="entry name" value="WD40_repeat_dom_sf"/>
</dbReference>
<dbReference type="InterPro" id="IPR015943">
    <property type="entry name" value="WD40/YVTN_repeat-like_dom_sf"/>
</dbReference>
<keyword evidence="3 5" id="KW-0853">WD repeat</keyword>
<evidence type="ECO:0000313" key="10">
    <source>
        <dbReference type="Proteomes" id="UP000011083"/>
    </source>
</evidence>
<dbReference type="InterPro" id="IPR019775">
    <property type="entry name" value="WD40_repeat_CS"/>
</dbReference>
<dbReference type="InterPro" id="IPR011989">
    <property type="entry name" value="ARM-like"/>
</dbReference>
<dbReference type="InterPro" id="IPR016024">
    <property type="entry name" value="ARM-type_fold"/>
</dbReference>
<feature type="repeat" description="WD" evidence="5">
    <location>
        <begin position="56"/>
        <end position="71"/>
    </location>
</feature>
<dbReference type="Pfam" id="PF09070">
    <property type="entry name" value="PFU"/>
    <property type="match status" value="1"/>
</dbReference>
<dbReference type="PROSITE" id="PS00678">
    <property type="entry name" value="WD_REPEATS_1"/>
    <property type="match status" value="1"/>
</dbReference>
<evidence type="ECO:0000256" key="3">
    <source>
        <dbReference type="ARBA" id="ARBA00022574"/>
    </source>
</evidence>
<dbReference type="Pfam" id="PF00400">
    <property type="entry name" value="WD40"/>
    <property type="match status" value="6"/>
</dbReference>
<feature type="repeat" description="WD" evidence="5">
    <location>
        <begin position="152"/>
        <end position="185"/>
    </location>
</feature>
<organism evidence="9 10">
    <name type="scientific">Acanthamoeba castellanii (strain ATCC 30010 / Neff)</name>
    <dbReference type="NCBI Taxonomy" id="1257118"/>
    <lineage>
        <taxon>Eukaryota</taxon>
        <taxon>Amoebozoa</taxon>
        <taxon>Discosea</taxon>
        <taxon>Longamoebia</taxon>
        <taxon>Centramoebida</taxon>
        <taxon>Acanthamoebidae</taxon>
        <taxon>Acanthamoeba</taxon>
    </lineage>
</organism>
<dbReference type="Gene3D" id="3.10.20.870">
    <property type="entry name" value="PFU (PLAA family ubiquitin binding), C-terminal domain"/>
    <property type="match status" value="1"/>
</dbReference>
<evidence type="ECO:0000259" key="7">
    <source>
        <dbReference type="PROSITE" id="PS51394"/>
    </source>
</evidence>
<dbReference type="SMART" id="SM00320">
    <property type="entry name" value="WD40"/>
    <property type="match status" value="6"/>
</dbReference>
<keyword evidence="2" id="KW-0963">Cytoplasm</keyword>
<evidence type="ECO:0000256" key="1">
    <source>
        <dbReference type="ARBA" id="ARBA00004496"/>
    </source>
</evidence>
<dbReference type="GO" id="GO:0043130">
    <property type="term" value="F:ubiquitin binding"/>
    <property type="evidence" value="ECO:0007669"/>
    <property type="project" value="TreeGrafter"/>
</dbReference>
<feature type="repeat" description="WD" evidence="5">
    <location>
        <begin position="113"/>
        <end position="143"/>
    </location>
</feature>
<dbReference type="GeneID" id="14916841"/>
<dbReference type="PROSITE" id="PS50294">
    <property type="entry name" value="WD_REPEATS_REGION"/>
    <property type="match status" value="1"/>
</dbReference>
<dbReference type="STRING" id="1257118.L8GVQ6"/>
<dbReference type="Proteomes" id="UP000011083">
    <property type="component" value="Unassembled WGS sequence"/>
</dbReference>
<dbReference type="GO" id="GO:0043161">
    <property type="term" value="P:proteasome-mediated ubiquitin-dependent protein catabolic process"/>
    <property type="evidence" value="ECO:0007669"/>
    <property type="project" value="TreeGrafter"/>
</dbReference>
<dbReference type="Gene3D" id="1.25.10.10">
    <property type="entry name" value="Leucine-rich Repeat Variant"/>
    <property type="match status" value="1"/>
</dbReference>
<evidence type="ECO:0000256" key="4">
    <source>
        <dbReference type="ARBA" id="ARBA00022737"/>
    </source>
</evidence>
<dbReference type="PROSITE" id="PS50082">
    <property type="entry name" value="WD_REPEATS_2"/>
    <property type="match status" value="4"/>
</dbReference>
<dbReference type="InterPro" id="IPR001680">
    <property type="entry name" value="WD40_rpt"/>
</dbReference>
<dbReference type="SUPFAM" id="SSF50978">
    <property type="entry name" value="WD40 repeat-like"/>
    <property type="match status" value="1"/>
</dbReference>
<feature type="domain" description="PUL" evidence="8">
    <location>
        <begin position="498"/>
        <end position="777"/>
    </location>
</feature>
<feature type="compositionally biased region" description="Low complexity" evidence="6">
    <location>
        <begin position="463"/>
        <end position="474"/>
    </location>
</feature>
<dbReference type="GO" id="GO:0010992">
    <property type="term" value="P:ubiquitin recycling"/>
    <property type="evidence" value="ECO:0007669"/>
    <property type="project" value="TreeGrafter"/>
</dbReference>
<dbReference type="Gene3D" id="2.130.10.10">
    <property type="entry name" value="YVTN repeat-like/Quinoprotein amine dehydrogenase"/>
    <property type="match status" value="1"/>
</dbReference>
<dbReference type="RefSeq" id="XP_004338159.1">
    <property type="nucleotide sequence ID" value="XM_004338111.1"/>
</dbReference>
<comment type="subcellular location">
    <subcellularLocation>
        <location evidence="1">Cytoplasm</location>
    </subcellularLocation>
</comment>
<evidence type="ECO:0000256" key="6">
    <source>
        <dbReference type="SAM" id="MobiDB-lite"/>
    </source>
</evidence>
<dbReference type="EMBL" id="KB008006">
    <property type="protein sequence ID" value="ELR16146.1"/>
    <property type="molecule type" value="Genomic_DNA"/>
</dbReference>
<evidence type="ECO:0000256" key="5">
    <source>
        <dbReference type="PROSITE-ProRule" id="PRU00221"/>
    </source>
</evidence>
<feature type="region of interest" description="Disordered" evidence="6">
    <location>
        <begin position="428"/>
        <end position="494"/>
    </location>
</feature>
<keyword evidence="10" id="KW-1185">Reference proteome</keyword>
<name>L8GVQ6_ACACF</name>
<dbReference type="Pfam" id="PF08324">
    <property type="entry name" value="PUL"/>
    <property type="match status" value="1"/>
</dbReference>
<dbReference type="PANTHER" id="PTHR19849:SF0">
    <property type="entry name" value="PHOSPHOLIPASE A-2-ACTIVATING PROTEIN"/>
    <property type="match status" value="1"/>
</dbReference>
<dbReference type="VEuPathDB" id="AmoebaDB:ACA1_177550"/>
<dbReference type="InterPro" id="IPR038122">
    <property type="entry name" value="PFU_sf"/>
</dbReference>
<accession>L8GVQ6</accession>
<reference evidence="9 10" key="1">
    <citation type="journal article" date="2013" name="Genome Biol.">
        <title>Genome of Acanthamoeba castellanii highlights extensive lateral gene transfer and early evolution of tyrosine kinase signaling.</title>
        <authorList>
            <person name="Clarke M."/>
            <person name="Lohan A.J."/>
            <person name="Liu B."/>
            <person name="Lagkouvardos I."/>
            <person name="Roy S."/>
            <person name="Zafar N."/>
            <person name="Bertelli C."/>
            <person name="Schilde C."/>
            <person name="Kianianmomeni A."/>
            <person name="Burglin T.R."/>
            <person name="Frech C."/>
            <person name="Turcotte B."/>
            <person name="Kopec K.O."/>
            <person name="Synnott J.M."/>
            <person name="Choo C."/>
            <person name="Paponov I."/>
            <person name="Finkler A."/>
            <person name="Soon Heng Tan C."/>
            <person name="Hutchins A.P."/>
            <person name="Weinmeier T."/>
            <person name="Rattei T."/>
            <person name="Chu J.S."/>
            <person name="Gimenez G."/>
            <person name="Irimia M."/>
            <person name="Rigden D.J."/>
            <person name="Fitzpatrick D.A."/>
            <person name="Lorenzo-Morales J."/>
            <person name="Bateman A."/>
            <person name="Chiu C.H."/>
            <person name="Tang P."/>
            <person name="Hegemann P."/>
            <person name="Fromm H."/>
            <person name="Raoult D."/>
            <person name="Greub G."/>
            <person name="Miranda-Saavedra D."/>
            <person name="Chen N."/>
            <person name="Nash P."/>
            <person name="Ginger M.L."/>
            <person name="Horn M."/>
            <person name="Schaap P."/>
            <person name="Caler L."/>
            <person name="Loftus B."/>
        </authorList>
    </citation>
    <scope>NUCLEOTIDE SEQUENCE [LARGE SCALE GENOMIC DNA]</scope>
    <source>
        <strain evidence="9 10">Neff</strain>
    </source>
</reference>
<dbReference type="InterPro" id="IPR015155">
    <property type="entry name" value="PFU"/>
</dbReference>
<gene>
    <name evidence="9" type="ORF">ACA1_177550</name>
</gene>
<sequence>MVRTLTRGTIERCWAGHGFTRSHRWATSRILSGHQHYVSTVIALPPGSSQLEKGGLASGGNDGVINIWDLDAPADPVMTLVGHEKPVVALAAAPNGLLVSGSWDFTAQCVHELRGHTQAVWAVLALSATDVLTASADKTIKLWRDGKCIHTYEGHSDAVRALQAIEGVGFLSGSNDGSLRVWTLSGECVGEYYGHASFVFAVAAVPGTNLIASASEDHTVKLWHQGKCVQTLQHPTTVWSVAGLENGDVVTGCADGIARVWSARPEAALPADQLAAYQAKVTNVPIAKSYLTYSKRGSIGDLNVEKLPGREALETPGRTEGDRLMVRNGNTVEVYLWDSAQSQWTKFGEVVDAASTPAKSLQDGREYDYVFDVDLGDGLPARKLGYNATDNPWTAAQQFLWREELPQDYLDQVANFIITNSTPVTLGQGSAGPTYQDPFTGGNRYVPGSSTSTQSGAGLDPFTGASSYRSSSAPAPAPPAPTTLSTTNGSSTAPSPYVHFPNRAMVYFDQSNFDGISKKLNEFSAQLASSGSDQAGKALSADGRDAGLVDSLIRTLKDTSRYHATTFASDELRVVSKLLTWPAPMRFPVLDLVRSMAVHQSGAAYFAQPAVWNVLEGVLLESLKDTAVVPNQMLALRVLANLFHFTNTRTLVVGRAEVLLEAAADTARSANKNVRLSLITLLLNFAVHLLGQPQGNAADVKLQAVSIIAEMLGAEAEDEEVLYRVLVTLGTLVTSDAATAGLAKDLDIPASLHRLASAATTGQALKSRAAAAELSTCLQDVRAHCSS</sequence>
<dbReference type="KEGG" id="acan:ACA1_177550"/>
<dbReference type="PRINTS" id="PR00320">
    <property type="entry name" value="GPROTEINBRPT"/>
</dbReference>
<evidence type="ECO:0000259" key="8">
    <source>
        <dbReference type="PROSITE" id="PS51396"/>
    </source>
</evidence>